<dbReference type="Pfam" id="PF13727">
    <property type="entry name" value="CoA_binding_3"/>
    <property type="match status" value="1"/>
</dbReference>
<feature type="transmembrane region" description="Helical" evidence="8">
    <location>
        <begin position="45"/>
        <end position="63"/>
    </location>
</feature>
<keyword evidence="5 8" id="KW-1133">Transmembrane helix</keyword>
<comment type="subcellular location">
    <subcellularLocation>
        <location evidence="1">Membrane</location>
        <topology evidence="1">Multi-pass membrane protein</topology>
    </subcellularLocation>
</comment>
<keyword evidence="3" id="KW-0808">Transferase</keyword>
<dbReference type="GO" id="GO:0016020">
    <property type="term" value="C:membrane"/>
    <property type="evidence" value="ECO:0007669"/>
    <property type="project" value="UniProtKB-SubCell"/>
</dbReference>
<dbReference type="RefSeq" id="WP_306886478.1">
    <property type="nucleotide sequence ID" value="NZ_JAUSUL010000003.1"/>
</dbReference>
<dbReference type="InterPro" id="IPR017475">
    <property type="entry name" value="EPS_sugar_tfrase"/>
</dbReference>
<gene>
    <name evidence="10" type="ORF">J2S73_003068</name>
</gene>
<dbReference type="PANTHER" id="PTHR30576">
    <property type="entry name" value="COLANIC BIOSYNTHESIS UDP-GLUCOSE LIPID CARRIER TRANSFERASE"/>
    <property type="match status" value="1"/>
</dbReference>
<dbReference type="AlphaFoldDB" id="A0AAE3VQN6"/>
<evidence type="ECO:0000313" key="11">
    <source>
        <dbReference type="Proteomes" id="UP001229244"/>
    </source>
</evidence>
<evidence type="ECO:0000256" key="3">
    <source>
        <dbReference type="ARBA" id="ARBA00022679"/>
    </source>
</evidence>
<evidence type="ECO:0000256" key="1">
    <source>
        <dbReference type="ARBA" id="ARBA00004141"/>
    </source>
</evidence>
<protein>
    <submittedName>
        <fullName evidence="10">Undecaprenyl-phosphate glucose phosphotransferase</fullName>
    </submittedName>
</protein>
<feature type="transmembrane region" description="Helical" evidence="8">
    <location>
        <begin position="75"/>
        <end position="99"/>
    </location>
</feature>
<evidence type="ECO:0000256" key="6">
    <source>
        <dbReference type="ARBA" id="ARBA00023136"/>
    </source>
</evidence>
<evidence type="ECO:0000256" key="5">
    <source>
        <dbReference type="ARBA" id="ARBA00022989"/>
    </source>
</evidence>
<proteinExistence type="inferred from homology"/>
<dbReference type="InterPro" id="IPR036291">
    <property type="entry name" value="NAD(P)-bd_dom_sf"/>
</dbReference>
<evidence type="ECO:0000256" key="7">
    <source>
        <dbReference type="ARBA" id="ARBA00023169"/>
    </source>
</evidence>
<sequence length="471" mass="52432">MVRSPLRLQQISELQQVGDLLLLMVLGLAAYIIYPGLAVEQAQEYLLAAALGSLVCISVLRLNKGYSEQPYLIQGIKVLQITVALLLTGAVLATIAFAFKESETYSRLWAAIWLALAWIGLVSSRVAVASILTRVMRRGALVRRTAIYGGGDQGKQLLAHIADKQDPSVQIVGYYDEREEEERLVVAGLQRLGGLQELQEAVAAGKVDTIILALPFNAEARLTQISAMFDSYPVTILLAPDLIMWRVMRGATFTVAGVPLPRLADAPIVGWAGVIKLFEDKVLSSLLLLLLAPIMVLIAIAVRLDTGGPILFRQPRRGFNGELFTIYKFRTMHAAMADPEGARQATRNDRRVTRVGWFLRRMSLDELPQFWNVLKGDMSLVGPRPHAPGTKVGDESFERAVARYSHRYRVKPGITGWAQVNGWRGETDSPEKLQMRVRYDVEYIDNWSLGLDLYILAITPFAVLFRRSRAY</sequence>
<comment type="caution">
    <text evidence="10">The sequence shown here is derived from an EMBL/GenBank/DDBJ whole genome shotgun (WGS) entry which is preliminary data.</text>
</comment>
<feature type="transmembrane region" description="Helical" evidence="8">
    <location>
        <begin position="447"/>
        <end position="465"/>
    </location>
</feature>
<keyword evidence="4 8" id="KW-0812">Transmembrane</keyword>
<accession>A0AAE3VQN6</accession>
<evidence type="ECO:0000256" key="4">
    <source>
        <dbReference type="ARBA" id="ARBA00022692"/>
    </source>
</evidence>
<feature type="transmembrane region" description="Helical" evidence="8">
    <location>
        <begin position="286"/>
        <end position="304"/>
    </location>
</feature>
<dbReference type="Proteomes" id="UP001229244">
    <property type="component" value="Unassembled WGS sequence"/>
</dbReference>
<organism evidence="10 11">
    <name type="scientific">Amorphus orientalis</name>
    <dbReference type="NCBI Taxonomy" id="649198"/>
    <lineage>
        <taxon>Bacteria</taxon>
        <taxon>Pseudomonadati</taxon>
        <taxon>Pseudomonadota</taxon>
        <taxon>Alphaproteobacteria</taxon>
        <taxon>Hyphomicrobiales</taxon>
        <taxon>Amorphaceae</taxon>
        <taxon>Amorphus</taxon>
    </lineage>
</organism>
<dbReference type="InterPro" id="IPR003362">
    <property type="entry name" value="Bact_transf"/>
</dbReference>
<feature type="transmembrane region" description="Helical" evidence="8">
    <location>
        <begin position="20"/>
        <end position="39"/>
    </location>
</feature>
<dbReference type="EMBL" id="JAUSUL010000003">
    <property type="protein sequence ID" value="MDQ0316592.1"/>
    <property type="molecule type" value="Genomic_DNA"/>
</dbReference>
<keyword evidence="7" id="KW-0270">Exopolysaccharide synthesis</keyword>
<dbReference type="NCBIfam" id="TIGR03023">
    <property type="entry name" value="WcaJ_sugtrans"/>
    <property type="match status" value="1"/>
</dbReference>
<dbReference type="NCBIfam" id="TIGR03025">
    <property type="entry name" value="EPS_sugtrans"/>
    <property type="match status" value="1"/>
</dbReference>
<evidence type="ECO:0000256" key="2">
    <source>
        <dbReference type="ARBA" id="ARBA00006464"/>
    </source>
</evidence>
<dbReference type="SUPFAM" id="SSF51735">
    <property type="entry name" value="NAD(P)-binding Rossmann-fold domains"/>
    <property type="match status" value="1"/>
</dbReference>
<reference evidence="10" key="1">
    <citation type="submission" date="2023-07" db="EMBL/GenBank/DDBJ databases">
        <title>Genomic Encyclopedia of Type Strains, Phase IV (KMG-IV): sequencing the most valuable type-strain genomes for metagenomic binning, comparative biology and taxonomic classification.</title>
        <authorList>
            <person name="Goeker M."/>
        </authorList>
    </citation>
    <scope>NUCLEOTIDE SEQUENCE</scope>
    <source>
        <strain evidence="10">DSM 21202</strain>
    </source>
</reference>
<dbReference type="Gene3D" id="3.40.50.720">
    <property type="entry name" value="NAD(P)-binding Rossmann-like Domain"/>
    <property type="match status" value="1"/>
</dbReference>
<evidence type="ECO:0000313" key="10">
    <source>
        <dbReference type="EMBL" id="MDQ0316592.1"/>
    </source>
</evidence>
<feature type="domain" description="Bacterial sugar transferase" evidence="9">
    <location>
        <begin position="277"/>
        <end position="464"/>
    </location>
</feature>
<name>A0AAE3VQN6_9HYPH</name>
<keyword evidence="11" id="KW-1185">Reference proteome</keyword>
<evidence type="ECO:0000259" key="9">
    <source>
        <dbReference type="Pfam" id="PF02397"/>
    </source>
</evidence>
<feature type="transmembrane region" description="Helical" evidence="8">
    <location>
        <begin position="111"/>
        <end position="133"/>
    </location>
</feature>
<dbReference type="InterPro" id="IPR017473">
    <property type="entry name" value="Undecaprenyl-P_gluc_Ptfrase"/>
</dbReference>
<dbReference type="GO" id="GO:0000271">
    <property type="term" value="P:polysaccharide biosynthetic process"/>
    <property type="evidence" value="ECO:0007669"/>
    <property type="project" value="UniProtKB-KW"/>
</dbReference>
<dbReference type="GO" id="GO:0016780">
    <property type="term" value="F:phosphotransferase activity, for other substituted phosphate groups"/>
    <property type="evidence" value="ECO:0007669"/>
    <property type="project" value="TreeGrafter"/>
</dbReference>
<dbReference type="PANTHER" id="PTHR30576:SF0">
    <property type="entry name" value="UNDECAPRENYL-PHOSPHATE N-ACETYLGALACTOSAMINYL 1-PHOSPHATE TRANSFERASE-RELATED"/>
    <property type="match status" value="1"/>
</dbReference>
<keyword evidence="6 8" id="KW-0472">Membrane</keyword>
<dbReference type="Pfam" id="PF02397">
    <property type="entry name" value="Bac_transf"/>
    <property type="match status" value="1"/>
</dbReference>
<evidence type="ECO:0000256" key="8">
    <source>
        <dbReference type="SAM" id="Phobius"/>
    </source>
</evidence>
<comment type="similarity">
    <text evidence="2">Belongs to the bacterial sugar transferase family.</text>
</comment>